<dbReference type="Pfam" id="PF09336">
    <property type="entry name" value="Vps4_C"/>
    <property type="match status" value="1"/>
</dbReference>
<evidence type="ECO:0000259" key="5">
    <source>
        <dbReference type="Pfam" id="PF00004"/>
    </source>
</evidence>
<feature type="domain" description="ATPase AAA-type core" evidence="5">
    <location>
        <begin position="87"/>
        <end position="180"/>
    </location>
</feature>
<dbReference type="GO" id="GO:0016887">
    <property type="term" value="F:ATP hydrolysis activity"/>
    <property type="evidence" value="ECO:0007669"/>
    <property type="project" value="InterPro"/>
</dbReference>
<evidence type="ECO:0000256" key="4">
    <source>
        <dbReference type="RuleBase" id="RU003651"/>
    </source>
</evidence>
<evidence type="ECO:0000259" key="7">
    <source>
        <dbReference type="Pfam" id="PF17862"/>
    </source>
</evidence>
<proteinExistence type="inferred from homology"/>
<reference evidence="8" key="1">
    <citation type="submission" date="2020-09" db="EMBL/GenBank/DDBJ databases">
        <title>Genome-Enabled Discovery of Anthraquinone Biosynthesis in Senna tora.</title>
        <authorList>
            <person name="Kang S.-H."/>
            <person name="Pandey R.P."/>
            <person name="Lee C.-M."/>
            <person name="Sim J.-S."/>
            <person name="Jeong J.-T."/>
            <person name="Choi B.-S."/>
            <person name="Jung M."/>
            <person name="Ginzburg D."/>
            <person name="Zhao K."/>
            <person name="Won S.Y."/>
            <person name="Oh T.-J."/>
            <person name="Yu Y."/>
            <person name="Kim N.-H."/>
            <person name="Lee O.R."/>
            <person name="Lee T.-H."/>
            <person name="Bashyal P."/>
            <person name="Kim T.-S."/>
            <person name="Lee W.-H."/>
            <person name="Kawkins C."/>
            <person name="Kim C.-K."/>
            <person name="Kim J.S."/>
            <person name="Ahn B.O."/>
            <person name="Rhee S.Y."/>
            <person name="Sohng J.K."/>
        </authorList>
    </citation>
    <scope>NUCLEOTIDE SEQUENCE</scope>
    <source>
        <tissue evidence="8">Leaf</tissue>
    </source>
</reference>
<dbReference type="SUPFAM" id="SSF52540">
    <property type="entry name" value="P-loop containing nucleoside triphosphate hydrolases"/>
    <property type="match status" value="1"/>
</dbReference>
<evidence type="ECO:0000313" key="9">
    <source>
        <dbReference type="Proteomes" id="UP000634136"/>
    </source>
</evidence>
<dbReference type="InterPro" id="IPR003960">
    <property type="entry name" value="ATPase_AAA_CS"/>
</dbReference>
<feature type="domain" description="AAA ATPase AAA+ lid" evidence="7">
    <location>
        <begin position="206"/>
        <end position="245"/>
    </location>
</feature>
<dbReference type="PANTHER" id="PTHR23074:SF17">
    <property type="entry name" value="FIDGETIN-LIKE PROTEIN 1"/>
    <property type="match status" value="1"/>
</dbReference>
<dbReference type="InterPro" id="IPR027417">
    <property type="entry name" value="P-loop_NTPase"/>
</dbReference>
<evidence type="ECO:0000256" key="1">
    <source>
        <dbReference type="ARBA" id="ARBA00006914"/>
    </source>
</evidence>
<dbReference type="InterPro" id="IPR041569">
    <property type="entry name" value="AAA_lid_3"/>
</dbReference>
<dbReference type="InterPro" id="IPR050304">
    <property type="entry name" value="MT-severing_AAA_ATPase"/>
</dbReference>
<comment type="caution">
    <text evidence="8">The sequence shown here is derived from an EMBL/GenBank/DDBJ whole genome shotgun (WGS) entry which is preliminary data.</text>
</comment>
<dbReference type="OrthoDB" id="10251136at2759"/>
<accession>A0A834TE31</accession>
<organism evidence="8 9">
    <name type="scientific">Senna tora</name>
    <dbReference type="NCBI Taxonomy" id="362788"/>
    <lineage>
        <taxon>Eukaryota</taxon>
        <taxon>Viridiplantae</taxon>
        <taxon>Streptophyta</taxon>
        <taxon>Embryophyta</taxon>
        <taxon>Tracheophyta</taxon>
        <taxon>Spermatophyta</taxon>
        <taxon>Magnoliopsida</taxon>
        <taxon>eudicotyledons</taxon>
        <taxon>Gunneridae</taxon>
        <taxon>Pentapetalae</taxon>
        <taxon>rosids</taxon>
        <taxon>fabids</taxon>
        <taxon>Fabales</taxon>
        <taxon>Fabaceae</taxon>
        <taxon>Caesalpinioideae</taxon>
        <taxon>Cassia clade</taxon>
        <taxon>Senna</taxon>
    </lineage>
</organism>
<dbReference type="EMBL" id="JAAIUW010000008">
    <property type="protein sequence ID" value="KAF7819430.1"/>
    <property type="molecule type" value="Genomic_DNA"/>
</dbReference>
<evidence type="ECO:0000259" key="6">
    <source>
        <dbReference type="Pfam" id="PF09336"/>
    </source>
</evidence>
<evidence type="ECO:0000256" key="2">
    <source>
        <dbReference type="ARBA" id="ARBA00022741"/>
    </source>
</evidence>
<dbReference type="Proteomes" id="UP000634136">
    <property type="component" value="Unassembled WGS sequence"/>
</dbReference>
<keyword evidence="3 4" id="KW-0067">ATP-binding</keyword>
<dbReference type="Pfam" id="PF00004">
    <property type="entry name" value="AAA"/>
    <property type="match status" value="1"/>
</dbReference>
<dbReference type="Pfam" id="PF17862">
    <property type="entry name" value="AAA_lid_3"/>
    <property type="match status" value="1"/>
</dbReference>
<dbReference type="GO" id="GO:0005524">
    <property type="term" value="F:ATP binding"/>
    <property type="evidence" value="ECO:0007669"/>
    <property type="project" value="UniProtKB-KW"/>
</dbReference>
<keyword evidence="9" id="KW-1185">Reference proteome</keyword>
<dbReference type="PANTHER" id="PTHR23074">
    <property type="entry name" value="AAA DOMAIN-CONTAINING"/>
    <property type="match status" value="1"/>
</dbReference>
<dbReference type="FunFam" id="1.10.8.60:FF:000022">
    <property type="entry name" value="Fidgetin like 1"/>
    <property type="match status" value="1"/>
</dbReference>
<dbReference type="Gene3D" id="1.10.8.60">
    <property type="match status" value="1"/>
</dbReference>
<dbReference type="InterPro" id="IPR003959">
    <property type="entry name" value="ATPase_AAA_core"/>
</dbReference>
<name>A0A834TE31_9FABA</name>
<evidence type="ECO:0000256" key="3">
    <source>
        <dbReference type="ARBA" id="ARBA00022840"/>
    </source>
</evidence>
<keyword evidence="2 4" id="KW-0547">Nucleotide-binding</keyword>
<dbReference type="Gene3D" id="3.40.50.300">
    <property type="entry name" value="P-loop containing nucleotide triphosphate hydrolases"/>
    <property type="match status" value="2"/>
</dbReference>
<dbReference type="PROSITE" id="PS00674">
    <property type="entry name" value="AAA"/>
    <property type="match status" value="1"/>
</dbReference>
<sequence length="291" mass="32963">MEILCGPDGELPEKLRNLEPRLIEHVSNEIMDRDPNVRWDDIAGLEHAKKCVTEMVIWPLLRPDIFKGCRSPGRGLLLFGPPLPVLQIGEGEKLVRALFGVASCRQPAVIFVDEIDSLLSQRKSEGEHESSRRLKTQFLIEMEGFDSGTEQILLIGATNRPQELDEAARRRLTKRLYIPLPSSEARAWIVRNLLEKDGLFKLSREELDAICNLTEGYSGSDMKNLVKDASMGPLREALRQGIEITKLKKEDMRPVTLEDFKNSLQEVRPSVSPNELGTYDEWNKQFGSLSL</sequence>
<gene>
    <name evidence="8" type="ORF">G2W53_024885</name>
</gene>
<comment type="similarity">
    <text evidence="1 4">Belongs to the AAA ATPase family.</text>
</comment>
<evidence type="ECO:0000313" key="8">
    <source>
        <dbReference type="EMBL" id="KAF7819430.1"/>
    </source>
</evidence>
<feature type="domain" description="Spastin/Vps4 C-terminal" evidence="6">
    <location>
        <begin position="253"/>
        <end position="287"/>
    </location>
</feature>
<protein>
    <submittedName>
        <fullName evidence="8">Fidgetin-like protein 1</fullName>
    </submittedName>
</protein>
<dbReference type="InterPro" id="IPR015415">
    <property type="entry name" value="Spast_Vps4_C"/>
</dbReference>
<dbReference type="AlphaFoldDB" id="A0A834TE31"/>